<keyword evidence="1" id="KW-1133">Transmembrane helix</keyword>
<feature type="transmembrane region" description="Helical" evidence="1">
    <location>
        <begin position="12"/>
        <end position="32"/>
    </location>
</feature>
<dbReference type="EMBL" id="GBRH01242028">
    <property type="protein sequence ID" value="JAD55867.1"/>
    <property type="molecule type" value="Transcribed_RNA"/>
</dbReference>
<proteinExistence type="predicted"/>
<dbReference type="AlphaFoldDB" id="A0A0A9B989"/>
<evidence type="ECO:0000256" key="1">
    <source>
        <dbReference type="SAM" id="Phobius"/>
    </source>
</evidence>
<organism evidence="2">
    <name type="scientific">Arundo donax</name>
    <name type="common">Giant reed</name>
    <name type="synonym">Donax arundinaceus</name>
    <dbReference type="NCBI Taxonomy" id="35708"/>
    <lineage>
        <taxon>Eukaryota</taxon>
        <taxon>Viridiplantae</taxon>
        <taxon>Streptophyta</taxon>
        <taxon>Embryophyta</taxon>
        <taxon>Tracheophyta</taxon>
        <taxon>Spermatophyta</taxon>
        <taxon>Magnoliopsida</taxon>
        <taxon>Liliopsida</taxon>
        <taxon>Poales</taxon>
        <taxon>Poaceae</taxon>
        <taxon>PACMAD clade</taxon>
        <taxon>Arundinoideae</taxon>
        <taxon>Arundineae</taxon>
        <taxon>Arundo</taxon>
    </lineage>
</organism>
<name>A0A0A9B989_ARUDO</name>
<accession>A0A0A9B989</accession>
<protein>
    <submittedName>
        <fullName evidence="2">Uncharacterized protein</fullName>
    </submittedName>
</protein>
<keyword evidence="1" id="KW-0472">Membrane</keyword>
<reference evidence="2" key="1">
    <citation type="submission" date="2014-09" db="EMBL/GenBank/DDBJ databases">
        <authorList>
            <person name="Magalhaes I.L.F."/>
            <person name="Oliveira U."/>
            <person name="Santos F.R."/>
            <person name="Vidigal T.H.D.A."/>
            <person name="Brescovit A.D."/>
            <person name="Santos A.J."/>
        </authorList>
    </citation>
    <scope>NUCLEOTIDE SEQUENCE</scope>
    <source>
        <tissue evidence="2">Shoot tissue taken approximately 20 cm above the soil surface</tissue>
    </source>
</reference>
<keyword evidence="1" id="KW-0812">Transmembrane</keyword>
<sequence>MTVTSPNITTTLFISINIIKGSTLNTTFFLTLHFSRRS</sequence>
<reference evidence="2" key="2">
    <citation type="journal article" date="2015" name="Data Brief">
        <title>Shoot transcriptome of the giant reed, Arundo donax.</title>
        <authorList>
            <person name="Barrero R.A."/>
            <person name="Guerrero F.D."/>
            <person name="Moolhuijzen P."/>
            <person name="Goolsby J.A."/>
            <person name="Tidwell J."/>
            <person name="Bellgard S.E."/>
            <person name="Bellgard M.I."/>
        </authorList>
    </citation>
    <scope>NUCLEOTIDE SEQUENCE</scope>
    <source>
        <tissue evidence="2">Shoot tissue taken approximately 20 cm above the soil surface</tissue>
    </source>
</reference>
<evidence type="ECO:0000313" key="2">
    <source>
        <dbReference type="EMBL" id="JAD55867.1"/>
    </source>
</evidence>